<name>A0A0S0MV96_9CAUD</name>
<dbReference type="GeneID" id="26637085"/>
<proteinExistence type="predicted"/>
<evidence type="ECO:0000313" key="2">
    <source>
        <dbReference type="Proteomes" id="UP000203193"/>
    </source>
</evidence>
<dbReference type="KEGG" id="vg:26637085"/>
<dbReference type="Proteomes" id="UP000203193">
    <property type="component" value="Segment"/>
</dbReference>
<protein>
    <submittedName>
        <fullName evidence="1">Virion structural protein</fullName>
    </submittedName>
</protein>
<dbReference type="OrthoDB" id="18184at10239"/>
<dbReference type="InterPro" id="IPR021251">
    <property type="entry name" value="DUF2793"/>
</dbReference>
<organism evidence="1 2">
    <name type="scientific">Pseudomonas phage PaMx28</name>
    <dbReference type="NCBI Taxonomy" id="1175659"/>
    <lineage>
        <taxon>Viruses</taxon>
        <taxon>Duplodnaviria</taxon>
        <taxon>Heunggongvirae</taxon>
        <taxon>Uroviricota</taxon>
        <taxon>Caudoviricetes</taxon>
        <taxon>Mesyanzhinovviridae</taxon>
        <taxon>Bradleyvirinae</taxon>
        <taxon>Pamexvirus</taxon>
        <taxon>Pamexvirus PaMx28</taxon>
    </lineage>
</organism>
<dbReference type="RefSeq" id="YP_009210647.1">
    <property type="nucleotide sequence ID" value="NC_028931.1"/>
</dbReference>
<gene>
    <name evidence="1" type="ORF">PaMx28_35</name>
</gene>
<reference evidence="1 2" key="1">
    <citation type="journal article" date="2012" name="Appl. Environ. Microbiol.">
        <title>High Diversity and Novel Species of Pseudomonas aeruginosa Bacteriophages.</title>
        <authorList>
            <person name="Sepulveda-Robles O."/>
            <person name="Kameyama L."/>
            <person name="Guarneros G."/>
        </authorList>
    </citation>
    <scope>NUCLEOTIDE SEQUENCE [LARGE SCALE GENOMIC DNA]</scope>
</reference>
<accession>A0A0S0MV96</accession>
<evidence type="ECO:0000313" key="1">
    <source>
        <dbReference type="EMBL" id="ALH23635.1"/>
    </source>
</evidence>
<dbReference type="Pfam" id="PF10983">
    <property type="entry name" value="DUF2793"/>
    <property type="match status" value="1"/>
</dbReference>
<keyword evidence="2" id="KW-1185">Reference proteome</keyword>
<sequence length="120" mass="12925">MAAKTEPRGGLQYGWAYGENGWNVGMDNNLLRLGRFGVHLSVKDRDLVTPPATPADGDTYIVAGVATDAWVGQEGRVAVWSQADNAWAFAVPRLGWVAYVEDEEKLTAYKAAGWSAGIAI</sequence>
<dbReference type="EMBL" id="JQ067089">
    <property type="protein sequence ID" value="ALH23635.1"/>
    <property type="molecule type" value="Genomic_DNA"/>
</dbReference>